<evidence type="ECO:0000256" key="1">
    <source>
        <dbReference type="ARBA" id="ARBA00004477"/>
    </source>
</evidence>
<evidence type="ECO:0000313" key="13">
    <source>
        <dbReference type="Proteomes" id="UP000515163"/>
    </source>
</evidence>
<proteinExistence type="inferred from homology"/>
<evidence type="ECO:0000256" key="12">
    <source>
        <dbReference type="RuleBase" id="RU010713"/>
    </source>
</evidence>
<evidence type="ECO:0000256" key="8">
    <source>
        <dbReference type="ARBA" id="ARBA00023065"/>
    </source>
</evidence>
<evidence type="ECO:0000256" key="6">
    <source>
        <dbReference type="ARBA" id="ARBA00022824"/>
    </source>
</evidence>
<keyword evidence="9 12" id="KW-0472">Membrane</keyword>
<dbReference type="Proteomes" id="UP000515163">
    <property type="component" value="Unplaced"/>
</dbReference>
<dbReference type="GO" id="GO:0005789">
    <property type="term" value="C:endoplasmic reticulum membrane"/>
    <property type="evidence" value="ECO:0007669"/>
    <property type="project" value="UniProtKB-SubCell"/>
</dbReference>
<evidence type="ECO:0000256" key="5">
    <source>
        <dbReference type="ARBA" id="ARBA00022692"/>
    </source>
</evidence>
<keyword evidence="3 12" id="KW-0813">Transport</keyword>
<keyword evidence="4" id="KW-1003">Cell membrane</keyword>
<feature type="transmembrane region" description="Helical" evidence="12">
    <location>
        <begin position="25"/>
        <end position="43"/>
    </location>
</feature>
<evidence type="ECO:0000256" key="9">
    <source>
        <dbReference type="ARBA" id="ARBA00023136"/>
    </source>
</evidence>
<keyword evidence="10" id="KW-0325">Glycoprotein</keyword>
<dbReference type="RefSeq" id="XP_031557971.1">
    <property type="nucleotide sequence ID" value="XM_031702111.1"/>
</dbReference>
<gene>
    <name evidence="14" type="primary">LOC116294491</name>
    <name evidence="12" type="synonym">inx</name>
</gene>
<feature type="transmembrane region" description="Helical" evidence="12">
    <location>
        <begin position="120"/>
        <end position="142"/>
    </location>
</feature>
<keyword evidence="5 12" id="KW-0812">Transmembrane</keyword>
<dbReference type="GO" id="GO:0006812">
    <property type="term" value="P:monoatomic cation transport"/>
    <property type="evidence" value="ECO:0007669"/>
    <property type="project" value="InterPro"/>
</dbReference>
<dbReference type="PANTHER" id="PTHR15759">
    <property type="entry name" value="PANNEXIN"/>
    <property type="match status" value="1"/>
</dbReference>
<evidence type="ECO:0000256" key="10">
    <source>
        <dbReference type="ARBA" id="ARBA00023180"/>
    </source>
</evidence>
<evidence type="ECO:0000256" key="4">
    <source>
        <dbReference type="ARBA" id="ARBA00022475"/>
    </source>
</evidence>
<dbReference type="GO" id="GO:0032732">
    <property type="term" value="P:positive regulation of interleukin-1 production"/>
    <property type="evidence" value="ECO:0007669"/>
    <property type="project" value="InterPro"/>
</dbReference>
<dbReference type="GO" id="GO:0034220">
    <property type="term" value="P:monoatomic ion transmembrane transport"/>
    <property type="evidence" value="ECO:0007669"/>
    <property type="project" value="UniProtKB-KW"/>
</dbReference>
<evidence type="ECO:0000256" key="3">
    <source>
        <dbReference type="ARBA" id="ARBA00022448"/>
    </source>
</evidence>
<evidence type="ECO:0000256" key="11">
    <source>
        <dbReference type="ARBA" id="ARBA00023303"/>
    </source>
</evidence>
<dbReference type="InParanoid" id="A0A6P8HQY0"/>
<accession>A0A6P8HQY0</accession>
<keyword evidence="11 12" id="KW-0407">Ion channel</keyword>
<keyword evidence="8 12" id="KW-0406">Ion transport</keyword>
<reference evidence="14" key="1">
    <citation type="submission" date="2025-08" db="UniProtKB">
        <authorList>
            <consortium name="RefSeq"/>
        </authorList>
    </citation>
    <scope>IDENTIFICATION</scope>
    <source>
        <tissue evidence="14">Tentacle</tissue>
    </source>
</reference>
<evidence type="ECO:0000256" key="7">
    <source>
        <dbReference type="ARBA" id="ARBA00022989"/>
    </source>
</evidence>
<dbReference type="GeneID" id="116294491"/>
<evidence type="ECO:0000256" key="2">
    <source>
        <dbReference type="ARBA" id="ARBA00004651"/>
    </source>
</evidence>
<dbReference type="InterPro" id="IPR000990">
    <property type="entry name" value="Innexin"/>
</dbReference>
<keyword evidence="7 12" id="KW-1133">Transmembrane helix</keyword>
<dbReference type="GO" id="GO:0015267">
    <property type="term" value="F:channel activity"/>
    <property type="evidence" value="ECO:0007669"/>
    <property type="project" value="InterPro"/>
</dbReference>
<dbReference type="InterPro" id="IPR039099">
    <property type="entry name" value="Pannexin"/>
</dbReference>
<dbReference type="AlphaFoldDB" id="A0A6P8HQY0"/>
<dbReference type="PROSITE" id="PS51013">
    <property type="entry name" value="PANNEXIN"/>
    <property type="match status" value="1"/>
</dbReference>
<comment type="function">
    <text evidence="12">Structural component of the gap junctions.</text>
</comment>
<protein>
    <recommendedName>
        <fullName evidence="12">Innexin</fullName>
    </recommendedName>
</protein>
<name>A0A6P8HQY0_ACTTE</name>
<dbReference type="GO" id="GO:0005886">
    <property type="term" value="C:plasma membrane"/>
    <property type="evidence" value="ECO:0007669"/>
    <property type="project" value="UniProtKB-SubCell"/>
</dbReference>
<sequence length="384" mass="43659">MYYEAGIGARKPESPVTAESPFDRIVKWLSVYVIGLMALFLLVKEHVFDDVMVCQPINRAVKEHLSYSQTQAIYDKAYCSANMTDFSNNLIRAENEAINRIPGVTVLGIKGNPKLMYQRYFPLALAIQAVVSYLPVLLWLLWCTERLTIAIKYIAHMCKDLAKMDCNGHPVQSTPKPFMFSRAASVEARQRLGQLDCQINYWLGQKYLTRLFIAKLVLTELIFISSLLCYFLSSPLYVSSFKTQFVCRVDDLSLVSCTLPIVRIYVVIWYANILVLDICILFTAFQFMNILCCMLRTKDSFFLTFLGMESDSQPKTMTDAHLISYFCYQNLRVMPPDILLCQATRAKISLTASSTLISFGETESDLSDEATPYYTAANTPIARK</sequence>
<dbReference type="OrthoDB" id="5949370at2759"/>
<dbReference type="PANTHER" id="PTHR15759:SF6">
    <property type="entry name" value="INNEXIN"/>
    <property type="match status" value="1"/>
</dbReference>
<keyword evidence="6" id="KW-0256">Endoplasmic reticulum</keyword>
<feature type="transmembrane region" description="Helical" evidence="12">
    <location>
        <begin position="212"/>
        <end position="233"/>
    </location>
</feature>
<dbReference type="GO" id="GO:0005921">
    <property type="term" value="C:gap junction"/>
    <property type="evidence" value="ECO:0007669"/>
    <property type="project" value="UniProtKB-UniRule"/>
</dbReference>
<dbReference type="KEGG" id="aten:116294491"/>
<evidence type="ECO:0000313" key="14">
    <source>
        <dbReference type="RefSeq" id="XP_031557971.1"/>
    </source>
</evidence>
<comment type="similarity">
    <text evidence="12">Belongs to the pannexin family.</text>
</comment>
<feature type="transmembrane region" description="Helical" evidence="12">
    <location>
        <begin position="274"/>
        <end position="295"/>
    </location>
</feature>
<dbReference type="Pfam" id="PF00876">
    <property type="entry name" value="Innexin"/>
    <property type="match status" value="1"/>
</dbReference>
<comment type="subcellular location">
    <subcellularLocation>
        <location evidence="2 12">Cell membrane</location>
        <topology evidence="2 12">Multi-pass membrane protein</topology>
    </subcellularLocation>
    <subcellularLocation>
        <location evidence="1">Endoplasmic reticulum membrane</location>
        <topology evidence="1">Multi-pass membrane protein</topology>
    </subcellularLocation>
</comment>
<organism evidence="13 14">
    <name type="scientific">Actinia tenebrosa</name>
    <name type="common">Australian red waratah sea anemone</name>
    <dbReference type="NCBI Taxonomy" id="6105"/>
    <lineage>
        <taxon>Eukaryota</taxon>
        <taxon>Metazoa</taxon>
        <taxon>Cnidaria</taxon>
        <taxon>Anthozoa</taxon>
        <taxon>Hexacorallia</taxon>
        <taxon>Actiniaria</taxon>
        <taxon>Actiniidae</taxon>
        <taxon>Actinia</taxon>
    </lineage>
</organism>
<keyword evidence="13" id="KW-1185">Reference proteome</keyword>